<dbReference type="AlphaFoldDB" id="A0A7T8KE50"/>
<evidence type="ECO:0000313" key="1">
    <source>
        <dbReference type="EMBL" id="QQP54234.1"/>
    </source>
</evidence>
<keyword evidence="2" id="KW-1185">Reference proteome</keyword>
<gene>
    <name evidence="1" type="ORF">FKW44_007007</name>
</gene>
<sequence>IRDLDGNSPEEDIFLDYDVVEVAINKLGIPAYNLSHISAEMGPGRAIIGTKNP</sequence>
<dbReference type="EMBL" id="CP045893">
    <property type="protein sequence ID" value="QQP54234.1"/>
    <property type="molecule type" value="Genomic_DNA"/>
</dbReference>
<reference evidence="2" key="1">
    <citation type="submission" date="2021-01" db="EMBL/GenBank/DDBJ databases">
        <title>Caligus Genome Assembly.</title>
        <authorList>
            <person name="Gallardo-Escarate C."/>
        </authorList>
    </citation>
    <scope>NUCLEOTIDE SEQUENCE [LARGE SCALE GENOMIC DNA]</scope>
</reference>
<feature type="non-terminal residue" evidence="1">
    <location>
        <position position="1"/>
    </location>
</feature>
<dbReference type="Proteomes" id="UP000595437">
    <property type="component" value="Chromosome 4"/>
</dbReference>
<accession>A0A7T8KE50</accession>
<feature type="non-terminal residue" evidence="1">
    <location>
        <position position="53"/>
    </location>
</feature>
<protein>
    <submittedName>
        <fullName evidence="1">Uncharacterized protein</fullName>
    </submittedName>
</protein>
<evidence type="ECO:0000313" key="2">
    <source>
        <dbReference type="Proteomes" id="UP000595437"/>
    </source>
</evidence>
<name>A0A7T8KE50_CALRO</name>
<proteinExistence type="predicted"/>
<organism evidence="1 2">
    <name type="scientific">Caligus rogercresseyi</name>
    <name type="common">Sea louse</name>
    <dbReference type="NCBI Taxonomy" id="217165"/>
    <lineage>
        <taxon>Eukaryota</taxon>
        <taxon>Metazoa</taxon>
        <taxon>Ecdysozoa</taxon>
        <taxon>Arthropoda</taxon>
        <taxon>Crustacea</taxon>
        <taxon>Multicrustacea</taxon>
        <taxon>Hexanauplia</taxon>
        <taxon>Copepoda</taxon>
        <taxon>Siphonostomatoida</taxon>
        <taxon>Caligidae</taxon>
        <taxon>Caligus</taxon>
    </lineage>
</organism>